<comment type="caution">
    <text evidence="1">The sequence shown here is derived from an EMBL/GenBank/DDBJ whole genome shotgun (WGS) entry which is preliminary data.</text>
</comment>
<organism evidence="1 2">
    <name type="scientific">Bacillus cereus</name>
    <dbReference type="NCBI Taxonomy" id="1396"/>
    <lineage>
        <taxon>Bacteria</taxon>
        <taxon>Bacillati</taxon>
        <taxon>Bacillota</taxon>
        <taxon>Bacilli</taxon>
        <taxon>Bacillales</taxon>
        <taxon>Bacillaceae</taxon>
        <taxon>Bacillus</taxon>
        <taxon>Bacillus cereus group</taxon>
    </lineage>
</organism>
<gene>
    <name evidence="1" type="ORF">COK86_29825</name>
</gene>
<name>A0A2B0U8T0_BACCE</name>
<evidence type="ECO:0000313" key="1">
    <source>
        <dbReference type="EMBL" id="PFU37142.1"/>
    </source>
</evidence>
<accession>A0A2B0U8T0</accession>
<dbReference type="EMBL" id="NVDG01000099">
    <property type="protein sequence ID" value="PFU37142.1"/>
    <property type="molecule type" value="Genomic_DNA"/>
</dbReference>
<sequence>MQLIHQFFLIYKKLPRIISFYNLIVTIFPRNGVSITVLNFNLTIIE</sequence>
<evidence type="ECO:0000313" key="2">
    <source>
        <dbReference type="Proteomes" id="UP000224076"/>
    </source>
</evidence>
<protein>
    <submittedName>
        <fullName evidence="1">Uncharacterized protein</fullName>
    </submittedName>
</protein>
<reference evidence="1 2" key="1">
    <citation type="submission" date="2017-09" db="EMBL/GenBank/DDBJ databases">
        <title>Large-scale bioinformatics analysis of Bacillus genomes uncovers conserved roles of natural products in bacterial physiology.</title>
        <authorList>
            <consortium name="Agbiome Team Llc"/>
            <person name="Bleich R.M."/>
            <person name="Grubbs K.J."/>
            <person name="Santa Maria K.C."/>
            <person name="Allen S.E."/>
            <person name="Farag S."/>
            <person name="Shank E.A."/>
            <person name="Bowers A."/>
        </authorList>
    </citation>
    <scope>NUCLEOTIDE SEQUENCE [LARGE SCALE GENOMIC DNA]</scope>
    <source>
        <strain evidence="1 2">AFS061806</strain>
    </source>
</reference>
<proteinExistence type="predicted"/>
<dbReference type="AlphaFoldDB" id="A0A2B0U8T0"/>
<dbReference type="Proteomes" id="UP000224076">
    <property type="component" value="Unassembled WGS sequence"/>
</dbReference>